<protein>
    <recommendedName>
        <fullName evidence="3">Outer membrane protein beta-barrel domain-containing protein</fullName>
    </recommendedName>
</protein>
<accession>A0A0P0YWI1</accession>
<dbReference type="InterPro" id="IPR027385">
    <property type="entry name" value="Beta-barrel_OMP"/>
</dbReference>
<feature type="chain" id="PRO_5006057817" description="Outer membrane protein beta-barrel domain-containing protein" evidence="2">
    <location>
        <begin position="22"/>
        <end position="251"/>
    </location>
</feature>
<proteinExistence type="predicted"/>
<sequence length="251" mass="25838">MRLPPRLAFLLIAAMALPASASDLVDAPEITTASIQPDSGWYARVDAAHSVANGGKGARVLGLSGDLGGGYLGESEDFSGGAGIGYRFNDLLRVDVTARYGSYDAGGAADIDAFCGVGCRLDMAARRDVVDLDANLYADLGTIMGITPYVGAGIGASHISYEAVAASFCSGGACNELTDIVGQDGWRTSYSLMAGAAYALSGTISVDAGYRYTHTGGGDAFEAGFAGSDLLVQDRGTDRHLVTVGLRFRLP</sequence>
<evidence type="ECO:0000259" key="3">
    <source>
        <dbReference type="Pfam" id="PF13505"/>
    </source>
</evidence>
<evidence type="ECO:0000256" key="1">
    <source>
        <dbReference type="ARBA" id="ARBA00022729"/>
    </source>
</evidence>
<organism evidence="4">
    <name type="scientific">Aureimonas altamirensis</name>
    <dbReference type="NCBI Taxonomy" id="370622"/>
    <lineage>
        <taxon>Bacteria</taxon>
        <taxon>Pseudomonadati</taxon>
        <taxon>Pseudomonadota</taxon>
        <taxon>Alphaproteobacteria</taxon>
        <taxon>Hyphomicrobiales</taxon>
        <taxon>Aurantimonadaceae</taxon>
        <taxon>Aureimonas</taxon>
    </lineage>
</organism>
<feature type="domain" description="Outer membrane protein beta-barrel" evidence="3">
    <location>
        <begin position="9"/>
        <end position="226"/>
    </location>
</feature>
<name>A0A0P0YWI1_9HYPH</name>
<evidence type="ECO:0000256" key="2">
    <source>
        <dbReference type="SAM" id="SignalP"/>
    </source>
</evidence>
<evidence type="ECO:0000313" key="4">
    <source>
        <dbReference type="EMBL" id="BAT25790.1"/>
    </source>
</evidence>
<dbReference type="RefSeq" id="WP_060600229.1">
    <property type="nucleotide sequence ID" value="NZ_BBWQ01000001.1"/>
</dbReference>
<dbReference type="InterPro" id="IPR011250">
    <property type="entry name" value="OMP/PagP_B-barrel"/>
</dbReference>
<dbReference type="Gene3D" id="2.40.160.20">
    <property type="match status" value="1"/>
</dbReference>
<reference evidence="4" key="1">
    <citation type="journal article" date="2015" name="Proc. Natl. Acad. Sci. U.S.A.">
        <title>Bacterial clade with the ribosomal RNA operon on a small plasmid rather than the chromosome.</title>
        <authorList>
            <person name="Anda M."/>
            <person name="Ohtsubo Y."/>
            <person name="Okubo T."/>
            <person name="Sugawara M."/>
            <person name="Nagata Y."/>
            <person name="Tsuda M."/>
            <person name="Minamisawa K."/>
            <person name="Mitsui H."/>
        </authorList>
    </citation>
    <scope>NUCLEOTIDE SEQUENCE</scope>
    <source>
        <strain evidence="4">DSM 21988</strain>
    </source>
</reference>
<dbReference type="EMBL" id="LC066370">
    <property type="protein sequence ID" value="BAT25790.1"/>
    <property type="molecule type" value="Genomic_DNA"/>
</dbReference>
<dbReference type="Pfam" id="PF13505">
    <property type="entry name" value="OMP_b-brl"/>
    <property type="match status" value="1"/>
</dbReference>
<dbReference type="AlphaFoldDB" id="A0A0P0YWI1"/>
<keyword evidence="1 2" id="KW-0732">Signal</keyword>
<dbReference type="SUPFAM" id="SSF56925">
    <property type="entry name" value="OMPA-like"/>
    <property type="match status" value="1"/>
</dbReference>
<feature type="signal peptide" evidence="2">
    <location>
        <begin position="1"/>
        <end position="21"/>
    </location>
</feature>